<gene>
    <name evidence="7" type="ORF">K0B96_05585</name>
</gene>
<feature type="transmembrane region" description="Helical" evidence="5">
    <location>
        <begin position="146"/>
        <end position="168"/>
    </location>
</feature>
<feature type="transmembrane region" description="Helical" evidence="5">
    <location>
        <begin position="298"/>
        <end position="322"/>
    </location>
</feature>
<comment type="subcellular location">
    <subcellularLocation>
        <location evidence="1">Membrane</location>
        <topology evidence="1">Multi-pass membrane protein</topology>
    </subcellularLocation>
</comment>
<name>A0A8F9TYX6_9BACT</name>
<organism evidence="7 8">
    <name type="scientific">Horticoccus luteus</name>
    <dbReference type="NCBI Taxonomy" id="2862869"/>
    <lineage>
        <taxon>Bacteria</taxon>
        <taxon>Pseudomonadati</taxon>
        <taxon>Verrucomicrobiota</taxon>
        <taxon>Opitutia</taxon>
        <taxon>Opitutales</taxon>
        <taxon>Opitutaceae</taxon>
        <taxon>Horticoccus</taxon>
    </lineage>
</organism>
<keyword evidence="8" id="KW-1185">Reference proteome</keyword>
<protein>
    <submittedName>
        <fullName evidence="7">APC family permease</fullName>
    </submittedName>
</protein>
<dbReference type="Proteomes" id="UP000825051">
    <property type="component" value="Chromosome"/>
</dbReference>
<evidence type="ECO:0000256" key="1">
    <source>
        <dbReference type="ARBA" id="ARBA00004141"/>
    </source>
</evidence>
<feature type="transmembrane region" description="Helical" evidence="5">
    <location>
        <begin position="175"/>
        <end position="192"/>
    </location>
</feature>
<evidence type="ECO:0000259" key="6">
    <source>
        <dbReference type="Pfam" id="PF00324"/>
    </source>
</evidence>
<keyword evidence="2 5" id="KW-0812">Transmembrane</keyword>
<dbReference type="RefSeq" id="WP_220164767.1">
    <property type="nucleotide sequence ID" value="NZ_CP080507.1"/>
</dbReference>
<evidence type="ECO:0000313" key="8">
    <source>
        <dbReference type="Proteomes" id="UP000825051"/>
    </source>
</evidence>
<feature type="transmembrane region" description="Helical" evidence="5">
    <location>
        <begin position="252"/>
        <end position="278"/>
    </location>
</feature>
<evidence type="ECO:0000256" key="3">
    <source>
        <dbReference type="ARBA" id="ARBA00022989"/>
    </source>
</evidence>
<feature type="domain" description="Amino acid permease/ SLC12A" evidence="6">
    <location>
        <begin position="26"/>
        <end position="443"/>
    </location>
</feature>
<keyword evidence="4 5" id="KW-0472">Membrane</keyword>
<feature type="transmembrane region" description="Helical" evidence="5">
    <location>
        <begin position="212"/>
        <end position="231"/>
    </location>
</feature>
<dbReference type="PANTHER" id="PTHR47547:SF1">
    <property type="entry name" value="ASPARTATE-PROTON SYMPORTER"/>
    <property type="match status" value="1"/>
</dbReference>
<dbReference type="PIRSF" id="PIRSF006060">
    <property type="entry name" value="AA_transporter"/>
    <property type="match status" value="1"/>
</dbReference>
<feature type="transmembrane region" description="Helical" evidence="5">
    <location>
        <begin position="451"/>
        <end position="470"/>
    </location>
</feature>
<dbReference type="AlphaFoldDB" id="A0A8F9TYX6"/>
<accession>A0A8F9TYX6</accession>
<feature type="transmembrane region" description="Helical" evidence="5">
    <location>
        <begin position="364"/>
        <end position="383"/>
    </location>
</feature>
<evidence type="ECO:0000256" key="4">
    <source>
        <dbReference type="ARBA" id="ARBA00023136"/>
    </source>
</evidence>
<proteinExistence type="predicted"/>
<evidence type="ECO:0000256" key="2">
    <source>
        <dbReference type="ARBA" id="ARBA00022692"/>
    </source>
</evidence>
<feature type="transmembrane region" description="Helical" evidence="5">
    <location>
        <begin position="21"/>
        <end position="41"/>
    </location>
</feature>
<evidence type="ECO:0000256" key="5">
    <source>
        <dbReference type="SAM" id="Phobius"/>
    </source>
</evidence>
<dbReference type="EMBL" id="CP080507">
    <property type="protein sequence ID" value="QYM80087.1"/>
    <property type="molecule type" value="Genomic_DNA"/>
</dbReference>
<dbReference type="PANTHER" id="PTHR47547">
    <property type="match status" value="1"/>
</dbReference>
<dbReference type="KEGG" id="ole:K0B96_05585"/>
<dbReference type="InterPro" id="IPR004841">
    <property type="entry name" value="AA-permease/SLC12A_dom"/>
</dbReference>
<evidence type="ECO:0000313" key="7">
    <source>
        <dbReference type="EMBL" id="QYM80087.1"/>
    </source>
</evidence>
<dbReference type="GO" id="GO:0022857">
    <property type="term" value="F:transmembrane transporter activity"/>
    <property type="evidence" value="ECO:0007669"/>
    <property type="project" value="InterPro"/>
</dbReference>
<reference evidence="7" key="1">
    <citation type="submission" date="2021-08" db="EMBL/GenBank/DDBJ databases">
        <title>Genome of a novel bacterium of the phylum Verrucomicrobia, Oleiharenicola sp. KSB-15.</title>
        <authorList>
            <person name="Chung J.-H."/>
            <person name="Ahn J.-H."/>
            <person name="Yoon Y."/>
            <person name="Kim D.-Y."/>
            <person name="An S.-H."/>
            <person name="Park I."/>
            <person name="Yeon J."/>
        </authorList>
    </citation>
    <scope>NUCLEOTIDE SEQUENCE</scope>
    <source>
        <strain evidence="7">KSB-15</strain>
    </source>
</reference>
<feature type="transmembrane region" description="Helical" evidence="5">
    <location>
        <begin position="389"/>
        <end position="411"/>
    </location>
</feature>
<feature type="transmembrane region" description="Helical" evidence="5">
    <location>
        <begin position="85"/>
        <end position="106"/>
    </location>
</feature>
<dbReference type="InterPro" id="IPR052962">
    <property type="entry name" value="AA_Transporter_AGT"/>
</dbReference>
<feature type="transmembrane region" description="Helical" evidence="5">
    <location>
        <begin position="482"/>
        <end position="500"/>
    </location>
</feature>
<dbReference type="Pfam" id="PF00324">
    <property type="entry name" value="AA_permease"/>
    <property type="match status" value="1"/>
</dbReference>
<dbReference type="GO" id="GO:0016020">
    <property type="term" value="C:membrane"/>
    <property type="evidence" value="ECO:0007669"/>
    <property type="project" value="UniProtKB-SubCell"/>
</dbReference>
<feature type="transmembrane region" description="Helical" evidence="5">
    <location>
        <begin position="520"/>
        <end position="538"/>
    </location>
</feature>
<feature type="transmembrane region" description="Helical" evidence="5">
    <location>
        <begin position="423"/>
        <end position="445"/>
    </location>
</feature>
<feature type="transmembrane region" description="Helical" evidence="5">
    <location>
        <begin position="53"/>
        <end position="73"/>
    </location>
</feature>
<keyword evidence="3 5" id="KW-1133">Transmembrane helix</keyword>
<sequence>MASRSNPVPSPAPQQRLKRHVGVIGLLFTAVGSIIGSGWLFGALNAAEQAGPASILSWLIGGIMILFIGLAYAELGTMFPVSGGVVRFPHFAFGSFASYTTGWITWLAAASTAPIEVEAALQYGSNYVPWLQVLKDGVPVLTTPGYFVAAGMMFLFSLVNVIGIRWFARLNNALVWWKLAIICVVVGAFLLTDFKAAHFHTAAAGGFMPFGWHGVFSSIATAGIIFSYLGFRQGVELAGETDNPSRNVPIAILGSIGLCAVIYIGLQIAFIGALPTSALANGWAHIGTTFSGGISDKALAFGPLATLATTMGLTWLALLLYIDAFVSPADTGLIYTTVTARLSYAMGRNGNAPASLAKVNRHGVPWVSVILSFVVGLVFFLPFPGWQKLVGFVTSATVLSFGSGPLVLIALRKELPGQSRPFRLPGALIISYLAFLSSNLIVYWSGWETEWKLSLAVVLGLIVLFVHESLYGKRTPSLEFRAGFWVIPWLGGLALISWLGAYPGPAQHAGNLGWLGMDTAIPVIAVFSALVMWLAYVFRLPAERIKQHLAETWSETDSDGLAEA</sequence>
<dbReference type="Gene3D" id="1.20.1740.10">
    <property type="entry name" value="Amino acid/polyamine transporter I"/>
    <property type="match status" value="1"/>
</dbReference>